<gene>
    <name evidence="3" type="ORF">ACFPN5_16610</name>
</gene>
<reference evidence="4" key="1">
    <citation type="journal article" date="2019" name="Int. J. Syst. Evol. Microbiol.">
        <title>The Global Catalogue of Microorganisms (GCM) 10K type strain sequencing project: providing services to taxonomists for standard genome sequencing and annotation.</title>
        <authorList>
            <consortium name="The Broad Institute Genomics Platform"/>
            <consortium name="The Broad Institute Genome Sequencing Center for Infectious Disease"/>
            <person name="Wu L."/>
            <person name="Ma J."/>
        </authorList>
    </citation>
    <scope>NUCLEOTIDE SEQUENCE [LARGE SCALE GENOMIC DNA]</scope>
    <source>
        <strain evidence="4">KACC 12649</strain>
    </source>
</reference>
<sequence length="279" mass="28887">MNSLPEQFSAARQAQLDNSFNLIRSLSDQALDRTSRVFALQLDASRTAVEQSSDAMRQLLAVRDPRDLLALGSQSQQNLRTMLDYGRELFSIATAGMTVPLLGTYSVDTPAFKAPAAIDTVPQETAPAQAAEAAAEAFERIGSDTASAAASAAEAATEAVTEQVAEVVSAPVQADAAVEVQAAPAAEFALPTETDAAHLSVVTSDVEPGSAQTAIAKAASEALDASFAQPHPVAASVPVEVAVEIEVPKIEPVDATPPPAAVTGRPAETRGTKGRRKQS</sequence>
<dbReference type="RefSeq" id="WP_379784881.1">
    <property type="nucleotide sequence ID" value="NZ_JBHSMU010000015.1"/>
</dbReference>
<evidence type="ECO:0000313" key="4">
    <source>
        <dbReference type="Proteomes" id="UP001596050"/>
    </source>
</evidence>
<proteinExistence type="predicted"/>
<feature type="region of interest" description="Disordered" evidence="1">
    <location>
        <begin position="250"/>
        <end position="279"/>
    </location>
</feature>
<evidence type="ECO:0000256" key="1">
    <source>
        <dbReference type="SAM" id="MobiDB-lite"/>
    </source>
</evidence>
<name>A0ABW0L6N1_9BURK</name>
<keyword evidence="4" id="KW-1185">Reference proteome</keyword>
<dbReference type="EMBL" id="JBHSMU010000015">
    <property type="protein sequence ID" value="MFC5461434.1"/>
    <property type="molecule type" value="Genomic_DNA"/>
</dbReference>
<protein>
    <submittedName>
        <fullName evidence="3">Phasin family protein</fullName>
    </submittedName>
</protein>
<organism evidence="3 4">
    <name type="scientific">Massilia niabensis</name>
    <dbReference type="NCBI Taxonomy" id="544910"/>
    <lineage>
        <taxon>Bacteria</taxon>
        <taxon>Pseudomonadati</taxon>
        <taxon>Pseudomonadota</taxon>
        <taxon>Betaproteobacteria</taxon>
        <taxon>Burkholderiales</taxon>
        <taxon>Oxalobacteraceae</taxon>
        <taxon>Telluria group</taxon>
        <taxon>Massilia</taxon>
    </lineage>
</organism>
<dbReference type="InterPro" id="IPR018968">
    <property type="entry name" value="Phasin"/>
</dbReference>
<feature type="domain" description="Phasin" evidence="2">
    <location>
        <begin position="6"/>
        <end position="95"/>
    </location>
</feature>
<dbReference type="Proteomes" id="UP001596050">
    <property type="component" value="Unassembled WGS sequence"/>
</dbReference>
<comment type="caution">
    <text evidence="3">The sequence shown here is derived from an EMBL/GenBank/DDBJ whole genome shotgun (WGS) entry which is preliminary data.</text>
</comment>
<dbReference type="Pfam" id="PF09361">
    <property type="entry name" value="Phasin_2"/>
    <property type="match status" value="1"/>
</dbReference>
<accession>A0ABW0L6N1</accession>
<evidence type="ECO:0000259" key="2">
    <source>
        <dbReference type="Pfam" id="PF09361"/>
    </source>
</evidence>
<evidence type="ECO:0000313" key="3">
    <source>
        <dbReference type="EMBL" id="MFC5461434.1"/>
    </source>
</evidence>